<dbReference type="InterPro" id="IPR046149">
    <property type="entry name" value="DUF6151"/>
</dbReference>
<sequence>MASVVPSLKTTVKCACGKVTLAIDAPSALRLVCYCKDCRGYYNTLNKAAESASMKPAATLDPWGGVDYTQIYPKNIQVTEGRDLLRTVIIRPGSKINRIYSTCCHTPMFTISPNASLLNTNLIKQDEQKPPVKFRIIGRNSLSGEPNKPRISWSVPFAWFWTMPKRINADLMKPAPVDVDEKSVSVLENFQEG</sequence>
<accession>A0A7R9ZH32</accession>
<gene>
    <name evidence="1" type="ORF">TDUB1175_LOCUS25167</name>
</gene>
<dbReference type="AlphaFoldDB" id="A0A7R9ZH32"/>
<evidence type="ECO:0008006" key="2">
    <source>
        <dbReference type="Google" id="ProtNLM"/>
    </source>
</evidence>
<name>A0A7R9ZH32_9STRA</name>
<reference evidence="1" key="1">
    <citation type="submission" date="2021-01" db="EMBL/GenBank/DDBJ databases">
        <authorList>
            <person name="Corre E."/>
            <person name="Pelletier E."/>
            <person name="Niang G."/>
            <person name="Scheremetjew M."/>
            <person name="Finn R."/>
            <person name="Kale V."/>
            <person name="Holt S."/>
            <person name="Cochrane G."/>
            <person name="Meng A."/>
            <person name="Brown T."/>
            <person name="Cohen L."/>
        </authorList>
    </citation>
    <scope>NUCLEOTIDE SEQUENCE</scope>
    <source>
        <strain evidence="1">CCMP147</strain>
    </source>
</reference>
<dbReference type="Pfam" id="PF19648">
    <property type="entry name" value="DUF6151"/>
    <property type="match status" value="1"/>
</dbReference>
<evidence type="ECO:0000313" key="1">
    <source>
        <dbReference type="EMBL" id="CAD8326747.1"/>
    </source>
</evidence>
<protein>
    <recommendedName>
        <fullName evidence="2">CENP-V/GFA domain-containing protein</fullName>
    </recommendedName>
</protein>
<proteinExistence type="predicted"/>
<dbReference type="InterPro" id="IPR011057">
    <property type="entry name" value="Mss4-like_sf"/>
</dbReference>
<dbReference type="Gene3D" id="3.90.1590.10">
    <property type="entry name" value="glutathione-dependent formaldehyde- activating enzyme (gfa)"/>
    <property type="match status" value="1"/>
</dbReference>
<organism evidence="1">
    <name type="scientific">Pseudictyota dubia</name>
    <dbReference type="NCBI Taxonomy" id="2749911"/>
    <lineage>
        <taxon>Eukaryota</taxon>
        <taxon>Sar</taxon>
        <taxon>Stramenopiles</taxon>
        <taxon>Ochrophyta</taxon>
        <taxon>Bacillariophyta</taxon>
        <taxon>Mediophyceae</taxon>
        <taxon>Biddulphiophycidae</taxon>
        <taxon>Eupodiscales</taxon>
        <taxon>Odontellaceae</taxon>
        <taxon>Pseudictyota</taxon>
    </lineage>
</organism>
<dbReference type="SUPFAM" id="SSF51316">
    <property type="entry name" value="Mss4-like"/>
    <property type="match status" value="1"/>
</dbReference>
<dbReference type="EMBL" id="HBED01049858">
    <property type="protein sequence ID" value="CAD8326747.1"/>
    <property type="molecule type" value="Transcribed_RNA"/>
</dbReference>